<evidence type="ECO:0000256" key="2">
    <source>
        <dbReference type="ARBA" id="ARBA00006175"/>
    </source>
</evidence>
<dbReference type="PANTHER" id="PTHR19139">
    <property type="entry name" value="AQUAPORIN TRANSPORTER"/>
    <property type="match status" value="1"/>
</dbReference>
<evidence type="ECO:0000256" key="6">
    <source>
        <dbReference type="RuleBase" id="RU000477"/>
    </source>
</evidence>
<dbReference type="PANTHER" id="PTHR19139:SF199">
    <property type="entry name" value="MIP17260P"/>
    <property type="match status" value="1"/>
</dbReference>
<evidence type="ECO:0000256" key="1">
    <source>
        <dbReference type="ARBA" id="ARBA00004141"/>
    </source>
</evidence>
<evidence type="ECO:0000256" key="3">
    <source>
        <dbReference type="ARBA" id="ARBA00022692"/>
    </source>
</evidence>
<dbReference type="SUPFAM" id="SSF81338">
    <property type="entry name" value="Aquaporin-like"/>
    <property type="match status" value="1"/>
</dbReference>
<evidence type="ECO:0000256" key="5">
    <source>
        <dbReference type="ARBA" id="ARBA00023136"/>
    </source>
</evidence>
<evidence type="ECO:0000313" key="8">
    <source>
        <dbReference type="EMBL" id="KOB69713.1"/>
    </source>
</evidence>
<proteinExistence type="inferred from homology"/>
<comment type="caution">
    <text evidence="8">The sequence shown here is derived from an EMBL/GenBank/DDBJ whole genome shotgun (WGS) entry which is preliminary data.</text>
</comment>
<comment type="subcellular location">
    <subcellularLocation>
        <location evidence="1">Membrane</location>
        <topology evidence="1">Multi-pass membrane protein</topology>
    </subcellularLocation>
</comment>
<organism evidence="8 9">
    <name type="scientific">Operophtera brumata</name>
    <name type="common">Winter moth</name>
    <name type="synonym">Phalaena brumata</name>
    <dbReference type="NCBI Taxonomy" id="104452"/>
    <lineage>
        <taxon>Eukaryota</taxon>
        <taxon>Metazoa</taxon>
        <taxon>Ecdysozoa</taxon>
        <taxon>Arthropoda</taxon>
        <taxon>Hexapoda</taxon>
        <taxon>Insecta</taxon>
        <taxon>Pterygota</taxon>
        <taxon>Neoptera</taxon>
        <taxon>Endopterygota</taxon>
        <taxon>Lepidoptera</taxon>
        <taxon>Glossata</taxon>
        <taxon>Ditrysia</taxon>
        <taxon>Geometroidea</taxon>
        <taxon>Geometridae</taxon>
        <taxon>Larentiinae</taxon>
        <taxon>Operophtera</taxon>
    </lineage>
</organism>
<dbReference type="InterPro" id="IPR034294">
    <property type="entry name" value="Aquaporin_transptr"/>
</dbReference>
<dbReference type="GO" id="GO:0005886">
    <property type="term" value="C:plasma membrane"/>
    <property type="evidence" value="ECO:0007669"/>
    <property type="project" value="TreeGrafter"/>
</dbReference>
<dbReference type="GO" id="GO:0015250">
    <property type="term" value="F:water channel activity"/>
    <property type="evidence" value="ECO:0007669"/>
    <property type="project" value="TreeGrafter"/>
</dbReference>
<name>A0A0L7L2J9_OPEBR</name>
<keyword evidence="9" id="KW-1185">Reference proteome</keyword>
<dbReference type="EMBL" id="JTDY01003332">
    <property type="protein sequence ID" value="KOB69713.1"/>
    <property type="molecule type" value="Genomic_DNA"/>
</dbReference>
<feature type="transmembrane region" description="Helical" evidence="7">
    <location>
        <begin position="20"/>
        <end position="40"/>
    </location>
</feature>
<dbReference type="PRINTS" id="PR00783">
    <property type="entry name" value="MINTRINSICP"/>
</dbReference>
<dbReference type="AlphaFoldDB" id="A0A0L7L2J9"/>
<feature type="transmembrane region" description="Helical" evidence="7">
    <location>
        <begin position="102"/>
        <end position="123"/>
    </location>
</feature>
<evidence type="ECO:0000256" key="4">
    <source>
        <dbReference type="ARBA" id="ARBA00022989"/>
    </source>
</evidence>
<evidence type="ECO:0000256" key="7">
    <source>
        <dbReference type="SAM" id="Phobius"/>
    </source>
</evidence>
<evidence type="ECO:0000313" key="9">
    <source>
        <dbReference type="Proteomes" id="UP000037510"/>
    </source>
</evidence>
<gene>
    <name evidence="8" type="ORF">OBRU01_16413</name>
</gene>
<comment type="similarity">
    <text evidence="2 6">Belongs to the MIP/aquaporin (TC 1.A.8) family.</text>
</comment>
<dbReference type="STRING" id="104452.A0A0L7L2J9"/>
<dbReference type="Gene3D" id="1.20.1080.10">
    <property type="entry name" value="Glycerol uptake facilitator protein"/>
    <property type="match status" value="1"/>
</dbReference>
<reference evidence="8 9" key="1">
    <citation type="journal article" date="2015" name="Genome Biol. Evol.">
        <title>The genome of winter moth (Operophtera brumata) provides a genomic perspective on sexual dimorphism and phenology.</title>
        <authorList>
            <person name="Derks M.F."/>
            <person name="Smit S."/>
            <person name="Salis L."/>
            <person name="Schijlen E."/>
            <person name="Bossers A."/>
            <person name="Mateman C."/>
            <person name="Pijl A.S."/>
            <person name="de Ridder D."/>
            <person name="Groenen M.A."/>
            <person name="Visser M.E."/>
            <person name="Megens H.J."/>
        </authorList>
    </citation>
    <scope>NUCLEOTIDE SEQUENCE [LARGE SCALE GENOMIC DNA]</scope>
    <source>
        <strain evidence="8">WM2013NL</strain>
        <tissue evidence="8">Head and thorax</tissue>
    </source>
</reference>
<sequence length="139" mass="14712">MLDIGLQELFAGIVQHGHGAIFALELLLTFLIVGVALSVTDHTRGAKGLGSAPLAIGLSITACESSCTFYSVGMNPVRMLCPAVVAAWSTKAHHTSNDWSRIWIYCAAPLVGGLLAGLVYRFVLNLKLNKNAEESSLSA</sequence>
<keyword evidence="6" id="KW-0813">Transport</keyword>
<dbReference type="InterPro" id="IPR000425">
    <property type="entry name" value="MIP"/>
</dbReference>
<keyword evidence="4 7" id="KW-1133">Transmembrane helix</keyword>
<dbReference type="InterPro" id="IPR023271">
    <property type="entry name" value="Aquaporin-like"/>
</dbReference>
<keyword evidence="5 7" id="KW-0472">Membrane</keyword>
<protein>
    <submittedName>
        <fullName evidence="8">Aquaporin AQP-Gra1</fullName>
    </submittedName>
</protein>
<keyword evidence="3 6" id="KW-0812">Transmembrane</keyword>
<dbReference type="Pfam" id="PF00230">
    <property type="entry name" value="MIP"/>
    <property type="match status" value="1"/>
</dbReference>
<dbReference type="Proteomes" id="UP000037510">
    <property type="component" value="Unassembled WGS sequence"/>
</dbReference>
<accession>A0A0L7L2J9</accession>